<comment type="caution">
    <text evidence="11">The sequence shown here is derived from an EMBL/GenBank/DDBJ whole genome shotgun (WGS) entry which is preliminary data.</text>
</comment>
<evidence type="ECO:0000256" key="1">
    <source>
        <dbReference type="ARBA" id="ARBA00004429"/>
    </source>
</evidence>
<dbReference type="PANTHER" id="PTHR35011">
    <property type="entry name" value="2,3-DIKETO-L-GULONATE TRAP TRANSPORTER SMALL PERMEASE PROTEIN YIAM"/>
    <property type="match status" value="1"/>
</dbReference>
<feature type="transmembrane region" description="Helical" evidence="9">
    <location>
        <begin position="67"/>
        <end position="92"/>
    </location>
</feature>
<evidence type="ECO:0000256" key="8">
    <source>
        <dbReference type="ARBA" id="ARBA00038436"/>
    </source>
</evidence>
<evidence type="ECO:0000256" key="9">
    <source>
        <dbReference type="RuleBase" id="RU369079"/>
    </source>
</evidence>
<dbReference type="Proteomes" id="UP001226762">
    <property type="component" value="Unassembled WGS sequence"/>
</dbReference>
<proteinExistence type="inferred from homology"/>
<feature type="transmembrane region" description="Helical" evidence="9">
    <location>
        <begin position="193"/>
        <end position="211"/>
    </location>
</feature>
<feature type="domain" description="Tripartite ATP-independent periplasmic transporters DctQ component" evidence="10">
    <location>
        <begin position="33"/>
        <end position="137"/>
    </location>
</feature>
<organism evidence="11 12">
    <name type="scientific">Marimonas arenosa</name>
    <dbReference type="NCBI Taxonomy" id="1795305"/>
    <lineage>
        <taxon>Bacteria</taxon>
        <taxon>Pseudomonadati</taxon>
        <taxon>Pseudomonadota</taxon>
        <taxon>Alphaproteobacteria</taxon>
        <taxon>Rhodobacterales</taxon>
        <taxon>Paracoccaceae</taxon>
        <taxon>Marimonas</taxon>
    </lineage>
</organism>
<protein>
    <recommendedName>
        <fullName evidence="9">TRAP transporter small permease protein</fullName>
    </recommendedName>
</protein>
<feature type="transmembrane region" description="Helical" evidence="9">
    <location>
        <begin position="113"/>
        <end position="133"/>
    </location>
</feature>
<evidence type="ECO:0000256" key="3">
    <source>
        <dbReference type="ARBA" id="ARBA00022475"/>
    </source>
</evidence>
<reference evidence="11" key="1">
    <citation type="submission" date="2022-07" db="EMBL/GenBank/DDBJ databases">
        <authorList>
            <person name="Otstavnykh N."/>
            <person name="Isaeva M."/>
            <person name="Bystritskaya E."/>
        </authorList>
    </citation>
    <scope>NUCLEOTIDE SEQUENCE</scope>
    <source>
        <strain evidence="11">KCTC 52189</strain>
    </source>
</reference>
<keyword evidence="5 9" id="KW-0812">Transmembrane</keyword>
<dbReference type="RefSeq" id="WP_306733660.1">
    <property type="nucleotide sequence ID" value="NZ_JANHAX010000001.1"/>
</dbReference>
<comment type="similarity">
    <text evidence="8 9">Belongs to the TRAP transporter small permease family.</text>
</comment>
<keyword evidence="7 9" id="KW-0472">Membrane</keyword>
<keyword evidence="2 9" id="KW-0813">Transport</keyword>
<keyword evidence="6 9" id="KW-1133">Transmembrane helix</keyword>
<evidence type="ECO:0000256" key="4">
    <source>
        <dbReference type="ARBA" id="ARBA00022519"/>
    </source>
</evidence>
<dbReference type="InterPro" id="IPR007387">
    <property type="entry name" value="TRAP_DctQ"/>
</dbReference>
<evidence type="ECO:0000259" key="10">
    <source>
        <dbReference type="Pfam" id="PF04290"/>
    </source>
</evidence>
<dbReference type="GO" id="GO:0005886">
    <property type="term" value="C:plasma membrane"/>
    <property type="evidence" value="ECO:0007669"/>
    <property type="project" value="UniProtKB-SubCell"/>
</dbReference>
<keyword evidence="12" id="KW-1185">Reference proteome</keyword>
<evidence type="ECO:0000313" key="12">
    <source>
        <dbReference type="Proteomes" id="UP001226762"/>
    </source>
</evidence>
<comment type="subunit">
    <text evidence="9">The complex comprises the extracytoplasmic solute receptor protein and the two transmembrane proteins.</text>
</comment>
<evidence type="ECO:0000256" key="5">
    <source>
        <dbReference type="ARBA" id="ARBA00022692"/>
    </source>
</evidence>
<dbReference type="InterPro" id="IPR055348">
    <property type="entry name" value="DctQ"/>
</dbReference>
<evidence type="ECO:0000256" key="6">
    <source>
        <dbReference type="ARBA" id="ARBA00022989"/>
    </source>
</evidence>
<feature type="transmembrane region" description="Helical" evidence="9">
    <location>
        <begin position="25"/>
        <end position="47"/>
    </location>
</feature>
<dbReference type="GO" id="GO:0015740">
    <property type="term" value="P:C4-dicarboxylate transport"/>
    <property type="evidence" value="ECO:0007669"/>
    <property type="project" value="TreeGrafter"/>
</dbReference>
<keyword evidence="3" id="KW-1003">Cell membrane</keyword>
<dbReference type="PANTHER" id="PTHR35011:SF2">
    <property type="entry name" value="2,3-DIKETO-L-GULONATE TRAP TRANSPORTER SMALL PERMEASE PROTEIN YIAM"/>
    <property type="match status" value="1"/>
</dbReference>
<dbReference type="GO" id="GO:0022857">
    <property type="term" value="F:transmembrane transporter activity"/>
    <property type="evidence" value="ECO:0007669"/>
    <property type="project" value="UniProtKB-UniRule"/>
</dbReference>
<name>A0AAE3W8X9_9RHOB</name>
<accession>A0AAE3W8X9</accession>
<comment type="subcellular location">
    <subcellularLocation>
        <location evidence="1 9">Cell inner membrane</location>
        <topology evidence="1 9">Multi-pass membrane protein</topology>
    </subcellularLocation>
</comment>
<evidence type="ECO:0000313" key="11">
    <source>
        <dbReference type="EMBL" id="MDQ2088389.1"/>
    </source>
</evidence>
<evidence type="ECO:0000256" key="2">
    <source>
        <dbReference type="ARBA" id="ARBA00022448"/>
    </source>
</evidence>
<sequence>MSGPVRPSPPRSRFGRVIDTLEENIIALLLGLMALLTFANVVVRYVFNSRVGDWIEQGTGLSLPTEILWGLEVTLVLFAWLVLFGISYGVKISAHLGVDAILNMVSQGTRRKMVILSAAACLIYSLLLFKGAWDYWAPFGGFNATEGRWFPTGFANSRDQAWYETEQIPMLSWLRWMEDVFNAGETYEKIPRFIPYVILPIGAALLLYRFVQATAGILRGTRDSLIVSHEAEDAVEEAAAQHKEG</sequence>
<keyword evidence="4 9" id="KW-0997">Cell inner membrane</keyword>
<gene>
    <name evidence="11" type="ORF">NO357_00540</name>
</gene>
<dbReference type="AlphaFoldDB" id="A0AAE3W8X9"/>
<comment type="function">
    <text evidence="9">Part of the tripartite ATP-independent periplasmic (TRAP) transport system.</text>
</comment>
<dbReference type="EMBL" id="JANHAX010000001">
    <property type="protein sequence ID" value="MDQ2088389.1"/>
    <property type="molecule type" value="Genomic_DNA"/>
</dbReference>
<reference evidence="11" key="2">
    <citation type="submission" date="2023-02" db="EMBL/GenBank/DDBJ databases">
        <title>'Rhodoalgimonas zhirmunskyi' gen. nov., isolated from a red alga.</title>
        <authorList>
            <person name="Nedashkovskaya O.I."/>
            <person name="Otstavnykh N.Y."/>
            <person name="Bystritskaya E.P."/>
            <person name="Balabanova L.A."/>
            <person name="Isaeva M.P."/>
        </authorList>
    </citation>
    <scope>NUCLEOTIDE SEQUENCE</scope>
    <source>
        <strain evidence="11">KCTC 52189</strain>
    </source>
</reference>
<evidence type="ECO:0000256" key="7">
    <source>
        <dbReference type="ARBA" id="ARBA00023136"/>
    </source>
</evidence>
<dbReference type="Pfam" id="PF04290">
    <property type="entry name" value="DctQ"/>
    <property type="match status" value="1"/>
</dbReference>